<dbReference type="EMBL" id="JAFIQS010000008">
    <property type="protein sequence ID" value="KAG5166775.1"/>
    <property type="molecule type" value="Genomic_DNA"/>
</dbReference>
<proteinExistence type="inferred from homology"/>
<dbReference type="InterPro" id="IPR050523">
    <property type="entry name" value="AKR_Detox_Biosynth"/>
</dbReference>
<gene>
    <name evidence="5" type="ORF">JR316_008865</name>
</gene>
<organism evidence="5">
    <name type="scientific">Psilocybe cubensis</name>
    <name type="common">Psychedelic mushroom</name>
    <name type="synonym">Stropharia cubensis</name>
    <dbReference type="NCBI Taxonomy" id="181762"/>
    <lineage>
        <taxon>Eukaryota</taxon>
        <taxon>Fungi</taxon>
        <taxon>Dikarya</taxon>
        <taxon>Basidiomycota</taxon>
        <taxon>Agaricomycotina</taxon>
        <taxon>Agaricomycetes</taxon>
        <taxon>Agaricomycetidae</taxon>
        <taxon>Agaricales</taxon>
        <taxon>Agaricineae</taxon>
        <taxon>Strophariaceae</taxon>
        <taxon>Psilocybe</taxon>
    </lineage>
</organism>
<dbReference type="OrthoDB" id="48988at2759"/>
<name>A0A8H8CJ08_PSICU</name>
<evidence type="ECO:0000313" key="5">
    <source>
        <dbReference type="EMBL" id="KAG5166775.1"/>
    </source>
</evidence>
<comment type="similarity">
    <text evidence="2">Belongs to the aldo/keto reductase family. Aldo/keto reductase 2 subfamily.</text>
</comment>
<dbReference type="InterPro" id="IPR036812">
    <property type="entry name" value="NAD(P)_OxRdtase_dom_sf"/>
</dbReference>
<evidence type="ECO:0000259" key="4">
    <source>
        <dbReference type="Pfam" id="PF00248"/>
    </source>
</evidence>
<dbReference type="InterPro" id="IPR023210">
    <property type="entry name" value="NADP_OxRdtase_dom"/>
</dbReference>
<dbReference type="PANTHER" id="PTHR43364">
    <property type="entry name" value="NADH-SPECIFIC METHYLGLYOXAL REDUCTASE-RELATED"/>
    <property type="match status" value="1"/>
</dbReference>
<dbReference type="Pfam" id="PF00248">
    <property type="entry name" value="Aldo_ket_red"/>
    <property type="match status" value="1"/>
</dbReference>
<dbReference type="PANTHER" id="PTHR43364:SF7">
    <property type="entry name" value="NADP-DEPENDENT OXIDOREDUCTASE DOMAIN-CONTAINING PROTEIN-RELATED"/>
    <property type="match status" value="1"/>
</dbReference>
<protein>
    <recommendedName>
        <fullName evidence="4">NADP-dependent oxidoreductase domain-containing protein</fullName>
    </recommendedName>
</protein>
<dbReference type="AlphaFoldDB" id="A0A8H8CJ08"/>
<sequence>MVSTTKLFASPSPPATGLGRYRMLSATAGAHVSPLQLGAMSIGDKWDELGMGSMDKDSSFKLLDAFFDNGGNFIDTANFYQDETSEMFIGEWAEARGIRDQLFIATKYSNNMKNRTGATKQAALYTGNSAKSMHISIEGSLKKLRTTYIDLFYVHWWDWDTSIEEVMKALHTLIIQGKVLYLGISNTPAWVVSKANQYTRDHDLTPFVIYQGLWNILDRSFEREIIPMARSEGMALAPFYVLGGGKIRTDEEEERRRSSGENGRTVFDPNWERSDTEKAICKALEKVAAEVGAKSITSVAIAYVMQKTTYVFPIIGGRKVEHLLSNVEALDISLTKEHIHYLEQFSPLDPGFPTWLIKDGTGRTGKLNVFFYNEPRPAPEPLRPGTDY</sequence>
<evidence type="ECO:0000256" key="2">
    <source>
        <dbReference type="ARBA" id="ARBA00038157"/>
    </source>
</evidence>
<keyword evidence="1" id="KW-0521">NADP</keyword>
<feature type="region of interest" description="Disordered" evidence="3">
    <location>
        <begin position="250"/>
        <end position="269"/>
    </location>
</feature>
<dbReference type="SUPFAM" id="SSF51430">
    <property type="entry name" value="NAD(P)-linked oxidoreductase"/>
    <property type="match status" value="1"/>
</dbReference>
<evidence type="ECO:0000256" key="1">
    <source>
        <dbReference type="ARBA" id="ARBA00022857"/>
    </source>
</evidence>
<comment type="caution">
    <text evidence="5">The sequence shown here is derived from an EMBL/GenBank/DDBJ whole genome shotgun (WGS) entry which is preliminary data.</text>
</comment>
<evidence type="ECO:0000256" key="3">
    <source>
        <dbReference type="SAM" id="MobiDB-lite"/>
    </source>
</evidence>
<accession>A0A8H8CJ08</accession>
<dbReference type="Gene3D" id="3.20.20.100">
    <property type="entry name" value="NADP-dependent oxidoreductase domain"/>
    <property type="match status" value="1"/>
</dbReference>
<reference evidence="5" key="1">
    <citation type="submission" date="2021-02" db="EMBL/GenBank/DDBJ databases">
        <title>Psilocybe cubensis genome.</title>
        <authorList>
            <person name="Mckernan K.J."/>
            <person name="Crawford S."/>
            <person name="Trippe A."/>
            <person name="Kane L.T."/>
            <person name="Mclaughlin S."/>
        </authorList>
    </citation>
    <scope>NUCLEOTIDE SEQUENCE [LARGE SCALE GENOMIC DNA]</scope>
    <source>
        <strain evidence="5">MGC-MH-2018</strain>
    </source>
</reference>
<feature type="domain" description="NADP-dependent oxidoreductase" evidence="4">
    <location>
        <begin position="34"/>
        <end position="345"/>
    </location>
</feature>